<comment type="caution">
    <text evidence="2">The sequence shown here is derived from an EMBL/GenBank/DDBJ whole genome shotgun (WGS) entry which is preliminary data.</text>
</comment>
<protein>
    <submittedName>
        <fullName evidence="2">Uncharacterized protein</fullName>
    </submittedName>
</protein>
<keyword evidence="3" id="KW-1185">Reference proteome</keyword>
<dbReference type="Proteomes" id="UP000193944">
    <property type="component" value="Unassembled WGS sequence"/>
</dbReference>
<sequence length="84" mass="9848">MQDQRILGVVWRWSTLFKVLSVFCISLIIEVCYLFRDEAESCEYKLINDSCSRPSIAISILSFTNHLPQFNCAFVKFILFLYVN</sequence>
<keyword evidence="1" id="KW-0472">Membrane</keyword>
<evidence type="ECO:0000313" key="3">
    <source>
        <dbReference type="Proteomes" id="UP000193944"/>
    </source>
</evidence>
<feature type="transmembrane region" description="Helical" evidence="1">
    <location>
        <begin position="15"/>
        <end position="35"/>
    </location>
</feature>
<reference evidence="2 3" key="1">
    <citation type="submission" date="2016-08" db="EMBL/GenBank/DDBJ databases">
        <title>A Parts List for Fungal Cellulosomes Revealed by Comparative Genomics.</title>
        <authorList>
            <consortium name="DOE Joint Genome Institute"/>
            <person name="Haitjema C.H."/>
            <person name="Gilmore S.P."/>
            <person name="Henske J.K."/>
            <person name="Solomon K.V."/>
            <person name="De Groot R."/>
            <person name="Kuo A."/>
            <person name="Mondo S.J."/>
            <person name="Salamov A.A."/>
            <person name="Labutti K."/>
            <person name="Zhao Z."/>
            <person name="Chiniquy J."/>
            <person name="Barry K."/>
            <person name="Brewer H.M."/>
            <person name="Purvine S.O."/>
            <person name="Wright A.T."/>
            <person name="Boxma B."/>
            <person name="Van Alen T."/>
            <person name="Hackstein J.H."/>
            <person name="Baker S.E."/>
            <person name="Grigoriev I.V."/>
            <person name="O'Malley M.A."/>
        </authorList>
    </citation>
    <scope>NUCLEOTIDE SEQUENCE [LARGE SCALE GENOMIC DNA]</scope>
    <source>
        <strain evidence="2 3">S4</strain>
    </source>
</reference>
<accession>A0A1Y1VSL1</accession>
<evidence type="ECO:0000256" key="1">
    <source>
        <dbReference type="SAM" id="Phobius"/>
    </source>
</evidence>
<keyword evidence="1" id="KW-0812">Transmembrane</keyword>
<organism evidence="2 3">
    <name type="scientific">Anaeromyces robustus</name>
    <dbReference type="NCBI Taxonomy" id="1754192"/>
    <lineage>
        <taxon>Eukaryota</taxon>
        <taxon>Fungi</taxon>
        <taxon>Fungi incertae sedis</taxon>
        <taxon>Chytridiomycota</taxon>
        <taxon>Chytridiomycota incertae sedis</taxon>
        <taxon>Neocallimastigomycetes</taxon>
        <taxon>Neocallimastigales</taxon>
        <taxon>Neocallimastigaceae</taxon>
        <taxon>Anaeromyces</taxon>
    </lineage>
</organism>
<reference evidence="2 3" key="2">
    <citation type="submission" date="2016-08" db="EMBL/GenBank/DDBJ databases">
        <title>Pervasive Adenine N6-methylation of Active Genes in Fungi.</title>
        <authorList>
            <consortium name="DOE Joint Genome Institute"/>
            <person name="Mondo S.J."/>
            <person name="Dannebaum R.O."/>
            <person name="Kuo R.C."/>
            <person name="Labutti K."/>
            <person name="Haridas S."/>
            <person name="Kuo A."/>
            <person name="Salamov A."/>
            <person name="Ahrendt S.R."/>
            <person name="Lipzen A."/>
            <person name="Sullivan W."/>
            <person name="Andreopoulos W.B."/>
            <person name="Clum A."/>
            <person name="Lindquist E."/>
            <person name="Daum C."/>
            <person name="Ramamoorthy G.K."/>
            <person name="Gryganskyi A."/>
            <person name="Culley D."/>
            <person name="Magnuson J.K."/>
            <person name="James T.Y."/>
            <person name="O'Malley M.A."/>
            <person name="Stajich J.E."/>
            <person name="Spatafora J.W."/>
            <person name="Visel A."/>
            <person name="Grigoriev I.V."/>
        </authorList>
    </citation>
    <scope>NUCLEOTIDE SEQUENCE [LARGE SCALE GENOMIC DNA]</scope>
    <source>
        <strain evidence="2 3">S4</strain>
    </source>
</reference>
<proteinExistence type="predicted"/>
<dbReference type="AlphaFoldDB" id="A0A1Y1VSL1"/>
<name>A0A1Y1VSL1_9FUNG</name>
<keyword evidence="1" id="KW-1133">Transmembrane helix</keyword>
<gene>
    <name evidence="2" type="ORF">BCR32DRAFT_287190</name>
</gene>
<evidence type="ECO:0000313" key="2">
    <source>
        <dbReference type="EMBL" id="ORX64292.1"/>
    </source>
</evidence>
<dbReference type="EMBL" id="MCFG01000538">
    <property type="protein sequence ID" value="ORX64292.1"/>
    <property type="molecule type" value="Genomic_DNA"/>
</dbReference>